<comment type="caution">
    <text evidence="2">The sequence shown here is derived from an EMBL/GenBank/DDBJ whole genome shotgun (WGS) entry which is preliminary data.</text>
</comment>
<keyword evidence="3" id="KW-1185">Reference proteome</keyword>
<dbReference type="EMBL" id="JBIRPU010000005">
    <property type="protein sequence ID" value="MFI0793109.1"/>
    <property type="molecule type" value="Genomic_DNA"/>
</dbReference>
<accession>A0ABW7SHE5</accession>
<protein>
    <recommendedName>
        <fullName evidence="1">MOSC domain-containing protein</fullName>
    </recommendedName>
</protein>
<evidence type="ECO:0000259" key="1">
    <source>
        <dbReference type="PROSITE" id="PS51340"/>
    </source>
</evidence>
<dbReference type="RefSeq" id="WP_396678256.1">
    <property type="nucleotide sequence ID" value="NZ_JBIRPU010000005.1"/>
</dbReference>
<organism evidence="2 3">
    <name type="scientific">Micromonospora rubida</name>
    <dbReference type="NCBI Taxonomy" id="2697657"/>
    <lineage>
        <taxon>Bacteria</taxon>
        <taxon>Bacillati</taxon>
        <taxon>Actinomycetota</taxon>
        <taxon>Actinomycetes</taxon>
        <taxon>Micromonosporales</taxon>
        <taxon>Micromonosporaceae</taxon>
        <taxon>Micromonospora</taxon>
    </lineage>
</organism>
<feature type="domain" description="MOSC" evidence="1">
    <location>
        <begin position="1"/>
        <end position="42"/>
    </location>
</feature>
<dbReference type="InterPro" id="IPR005302">
    <property type="entry name" value="MoCF_Sase_C"/>
</dbReference>
<name>A0ABW7SHE5_9ACTN</name>
<evidence type="ECO:0000313" key="3">
    <source>
        <dbReference type="Proteomes" id="UP001611075"/>
    </source>
</evidence>
<proteinExistence type="predicted"/>
<evidence type="ECO:0000313" key="2">
    <source>
        <dbReference type="EMBL" id="MFI0793109.1"/>
    </source>
</evidence>
<gene>
    <name evidence="2" type="ORF">ACH4OY_10465</name>
</gene>
<reference evidence="2 3" key="1">
    <citation type="submission" date="2024-10" db="EMBL/GenBank/DDBJ databases">
        <title>The Natural Products Discovery Center: Release of the First 8490 Sequenced Strains for Exploring Actinobacteria Biosynthetic Diversity.</title>
        <authorList>
            <person name="Kalkreuter E."/>
            <person name="Kautsar S.A."/>
            <person name="Yang D."/>
            <person name="Bader C.D."/>
            <person name="Teijaro C.N."/>
            <person name="Fluegel L."/>
            <person name="Davis C.M."/>
            <person name="Simpson J.R."/>
            <person name="Lauterbach L."/>
            <person name="Steele A.D."/>
            <person name="Gui C."/>
            <person name="Meng S."/>
            <person name="Li G."/>
            <person name="Viehrig K."/>
            <person name="Ye F."/>
            <person name="Su P."/>
            <person name="Kiefer A.F."/>
            <person name="Nichols A."/>
            <person name="Cepeda A.J."/>
            <person name="Yan W."/>
            <person name="Fan B."/>
            <person name="Jiang Y."/>
            <person name="Adhikari A."/>
            <person name="Zheng C.-J."/>
            <person name="Schuster L."/>
            <person name="Cowan T.M."/>
            <person name="Smanski M.J."/>
            <person name="Chevrette M.G."/>
            <person name="De Carvalho L.P.S."/>
            <person name="Shen B."/>
        </authorList>
    </citation>
    <scope>NUCLEOTIDE SEQUENCE [LARGE SCALE GENOMIC DNA]</scope>
    <source>
        <strain evidence="2 3">NPDC021253</strain>
    </source>
</reference>
<dbReference type="PROSITE" id="PS51340">
    <property type="entry name" value="MOSC"/>
    <property type="match status" value="1"/>
</dbReference>
<sequence length="42" mass="4292">MHLFTTATLDRIGAQLPGGTVGVGRYRPNLVLRAAGAPTGGQ</sequence>
<dbReference type="Proteomes" id="UP001611075">
    <property type="component" value="Unassembled WGS sequence"/>
</dbReference>